<dbReference type="Proteomes" id="UP000001058">
    <property type="component" value="Unassembled WGS sequence"/>
</dbReference>
<dbReference type="InParanoid" id="D8TL61"/>
<dbReference type="KEGG" id="vcn:VOLCADRAFT_87368"/>
<feature type="compositionally biased region" description="Polar residues" evidence="1">
    <location>
        <begin position="147"/>
        <end position="156"/>
    </location>
</feature>
<reference evidence="2 3" key="1">
    <citation type="journal article" date="2010" name="Science">
        <title>Genomic analysis of organismal complexity in the multicellular green alga Volvox carteri.</title>
        <authorList>
            <person name="Prochnik S.E."/>
            <person name="Umen J."/>
            <person name="Nedelcu A.M."/>
            <person name="Hallmann A."/>
            <person name="Miller S.M."/>
            <person name="Nishii I."/>
            <person name="Ferris P."/>
            <person name="Kuo A."/>
            <person name="Mitros T."/>
            <person name="Fritz-Laylin L.K."/>
            <person name="Hellsten U."/>
            <person name="Chapman J."/>
            <person name="Simakov O."/>
            <person name="Rensing S.A."/>
            <person name="Terry A."/>
            <person name="Pangilinan J."/>
            <person name="Kapitonov V."/>
            <person name="Jurka J."/>
            <person name="Salamov A."/>
            <person name="Shapiro H."/>
            <person name="Schmutz J."/>
            <person name="Grimwood J."/>
            <person name="Lindquist E."/>
            <person name="Lucas S."/>
            <person name="Grigoriev I.V."/>
            <person name="Schmitt R."/>
            <person name="Kirk D."/>
            <person name="Rokhsar D.S."/>
        </authorList>
    </citation>
    <scope>NUCLEOTIDE SEQUENCE [LARGE SCALE GENOMIC DNA]</scope>
    <source>
        <strain evidence="3">f. Nagariensis / Eve</strain>
    </source>
</reference>
<gene>
    <name evidence="2" type="ORF">VOLCADRAFT_87368</name>
</gene>
<organism evidence="3">
    <name type="scientific">Volvox carteri f. nagariensis</name>
    <dbReference type="NCBI Taxonomy" id="3068"/>
    <lineage>
        <taxon>Eukaryota</taxon>
        <taxon>Viridiplantae</taxon>
        <taxon>Chlorophyta</taxon>
        <taxon>core chlorophytes</taxon>
        <taxon>Chlorophyceae</taxon>
        <taxon>CS clade</taxon>
        <taxon>Chlamydomonadales</taxon>
        <taxon>Volvocaceae</taxon>
        <taxon>Volvox</taxon>
    </lineage>
</organism>
<feature type="region of interest" description="Disordered" evidence="1">
    <location>
        <begin position="66"/>
        <end position="165"/>
    </location>
</feature>
<evidence type="ECO:0000256" key="1">
    <source>
        <dbReference type="SAM" id="MobiDB-lite"/>
    </source>
</evidence>
<dbReference type="EMBL" id="GL378326">
    <property type="protein sequence ID" value="EFJ51813.1"/>
    <property type="molecule type" value="Genomic_DNA"/>
</dbReference>
<dbReference type="AlphaFoldDB" id="D8TL61"/>
<dbReference type="RefSeq" id="XP_002947223.1">
    <property type="nucleotide sequence ID" value="XM_002947177.1"/>
</dbReference>
<protein>
    <submittedName>
        <fullName evidence="2">Uncharacterized protein</fullName>
    </submittedName>
</protein>
<sequence>MMPHTRAKRLSATCLAFQISERYLANARGGASFTMHSALGHHHSTPGRTADNAVHHVPRLATATTVANAASAAEMSNGHRSHSRGKDHSRPRASPKRSGQDIGKPPGNPTGTEIPAGRCQQTARRRSPNSPRHVGALHSPSLPCRQLASSTPNPAITHTRLHQER</sequence>
<keyword evidence="3" id="KW-1185">Reference proteome</keyword>
<accession>D8TL61</accession>
<evidence type="ECO:0000313" key="3">
    <source>
        <dbReference type="Proteomes" id="UP000001058"/>
    </source>
</evidence>
<name>D8TL61_VOLCA</name>
<proteinExistence type="predicted"/>
<evidence type="ECO:0000313" key="2">
    <source>
        <dbReference type="EMBL" id="EFJ51813.1"/>
    </source>
</evidence>
<dbReference type="GeneID" id="9620057"/>